<feature type="compositionally biased region" description="Basic and acidic residues" evidence="1">
    <location>
        <begin position="205"/>
        <end position="218"/>
    </location>
</feature>
<name>A0A9P9JJD9_9HYPO</name>
<feature type="region of interest" description="Disordered" evidence="1">
    <location>
        <begin position="181"/>
        <end position="232"/>
    </location>
</feature>
<evidence type="ECO:0008006" key="4">
    <source>
        <dbReference type="Google" id="ProtNLM"/>
    </source>
</evidence>
<gene>
    <name evidence="2" type="ORF">EDB81DRAFT_640180</name>
</gene>
<evidence type="ECO:0000256" key="1">
    <source>
        <dbReference type="SAM" id="MobiDB-lite"/>
    </source>
</evidence>
<dbReference type="PANTHER" id="PTHR38703:SF1">
    <property type="entry name" value="ALLERGEN"/>
    <property type="match status" value="1"/>
</dbReference>
<proteinExistence type="predicted"/>
<feature type="compositionally biased region" description="Polar residues" evidence="1">
    <location>
        <begin position="219"/>
        <end position="232"/>
    </location>
</feature>
<dbReference type="PANTHER" id="PTHR38703">
    <property type="entry name" value="CHROMOSOME 8, WHOLE GENOME SHOTGUN SEQUENCE"/>
    <property type="match status" value="1"/>
</dbReference>
<sequence>MEQAKQTIHDLTSRDGHHKTTINEEHREAVTNEHVRPHEHEHVTTAVDRDVHKDHHHTIVQPLTHTETLPEKHTYRTAPIEHRTIHHGNEKEHQEYLDRDTAQYKNTTTTHDTTHHTTTAPIISGERVHHHVHEHIQPVVEKHTIVPEVIHTTVPVHETHHVAPVHHETSVRAPKTLEEYTSGSGALHGRKETKLGQVEGCPQHGHPEDERSDIDAPQRTENTGVNGSNIKVGSYSASLSSHFLY</sequence>
<organism evidence="2 3">
    <name type="scientific">Dactylonectria macrodidyma</name>
    <dbReference type="NCBI Taxonomy" id="307937"/>
    <lineage>
        <taxon>Eukaryota</taxon>
        <taxon>Fungi</taxon>
        <taxon>Dikarya</taxon>
        <taxon>Ascomycota</taxon>
        <taxon>Pezizomycotina</taxon>
        <taxon>Sordariomycetes</taxon>
        <taxon>Hypocreomycetidae</taxon>
        <taxon>Hypocreales</taxon>
        <taxon>Nectriaceae</taxon>
        <taxon>Dactylonectria</taxon>
    </lineage>
</organism>
<reference evidence="2" key="1">
    <citation type="journal article" date="2021" name="Nat. Commun.">
        <title>Genetic determinants of endophytism in the Arabidopsis root mycobiome.</title>
        <authorList>
            <person name="Mesny F."/>
            <person name="Miyauchi S."/>
            <person name="Thiergart T."/>
            <person name="Pickel B."/>
            <person name="Atanasova L."/>
            <person name="Karlsson M."/>
            <person name="Huettel B."/>
            <person name="Barry K.W."/>
            <person name="Haridas S."/>
            <person name="Chen C."/>
            <person name="Bauer D."/>
            <person name="Andreopoulos W."/>
            <person name="Pangilinan J."/>
            <person name="LaButti K."/>
            <person name="Riley R."/>
            <person name="Lipzen A."/>
            <person name="Clum A."/>
            <person name="Drula E."/>
            <person name="Henrissat B."/>
            <person name="Kohler A."/>
            <person name="Grigoriev I.V."/>
            <person name="Martin F.M."/>
            <person name="Hacquard S."/>
        </authorList>
    </citation>
    <scope>NUCLEOTIDE SEQUENCE</scope>
    <source>
        <strain evidence="2">MPI-CAGE-AT-0147</strain>
    </source>
</reference>
<dbReference type="Proteomes" id="UP000738349">
    <property type="component" value="Unassembled WGS sequence"/>
</dbReference>
<comment type="caution">
    <text evidence="2">The sequence shown here is derived from an EMBL/GenBank/DDBJ whole genome shotgun (WGS) entry which is preliminary data.</text>
</comment>
<feature type="region of interest" description="Disordered" evidence="1">
    <location>
        <begin position="1"/>
        <end position="20"/>
    </location>
</feature>
<dbReference type="AlphaFoldDB" id="A0A9P9JJD9"/>
<evidence type="ECO:0000313" key="2">
    <source>
        <dbReference type="EMBL" id="KAH7165335.1"/>
    </source>
</evidence>
<accession>A0A9P9JJD9</accession>
<dbReference type="EMBL" id="JAGMUV010000003">
    <property type="protein sequence ID" value="KAH7165335.1"/>
    <property type="molecule type" value="Genomic_DNA"/>
</dbReference>
<evidence type="ECO:0000313" key="3">
    <source>
        <dbReference type="Proteomes" id="UP000738349"/>
    </source>
</evidence>
<protein>
    <recommendedName>
        <fullName evidence="4">Allergen</fullName>
    </recommendedName>
</protein>
<dbReference type="OrthoDB" id="2118965at2759"/>
<keyword evidence="3" id="KW-1185">Reference proteome</keyword>